<organism evidence="2 3">
    <name type="scientific">Prorocentrum cordatum</name>
    <dbReference type="NCBI Taxonomy" id="2364126"/>
    <lineage>
        <taxon>Eukaryota</taxon>
        <taxon>Sar</taxon>
        <taxon>Alveolata</taxon>
        <taxon>Dinophyceae</taxon>
        <taxon>Prorocentrales</taxon>
        <taxon>Prorocentraceae</taxon>
        <taxon>Prorocentrum</taxon>
    </lineage>
</organism>
<reference evidence="2" key="1">
    <citation type="submission" date="2023-10" db="EMBL/GenBank/DDBJ databases">
        <authorList>
            <person name="Chen Y."/>
            <person name="Shah S."/>
            <person name="Dougan E. K."/>
            <person name="Thang M."/>
            <person name="Chan C."/>
        </authorList>
    </citation>
    <scope>NUCLEOTIDE SEQUENCE [LARGE SCALE GENOMIC DNA]</scope>
</reference>
<evidence type="ECO:0000256" key="1">
    <source>
        <dbReference type="SAM" id="Phobius"/>
    </source>
</evidence>
<evidence type="ECO:0000313" key="2">
    <source>
        <dbReference type="EMBL" id="CAK0911531.1"/>
    </source>
</evidence>
<keyword evidence="1" id="KW-0472">Membrane</keyword>
<feature type="transmembrane region" description="Helical" evidence="1">
    <location>
        <begin position="113"/>
        <end position="130"/>
    </location>
</feature>
<gene>
    <name evidence="2" type="ORF">PCOR1329_LOCUS85381</name>
</gene>
<feature type="transmembrane region" description="Helical" evidence="1">
    <location>
        <begin position="168"/>
        <end position="192"/>
    </location>
</feature>
<accession>A0ABN9YFB0</accession>
<evidence type="ECO:0008006" key="4">
    <source>
        <dbReference type="Google" id="ProtNLM"/>
    </source>
</evidence>
<protein>
    <recommendedName>
        <fullName evidence="4">Solute carrier family 40 protein</fullName>
    </recommendedName>
</protein>
<dbReference type="Proteomes" id="UP001189429">
    <property type="component" value="Unassembled WGS sequence"/>
</dbReference>
<keyword evidence="1" id="KW-0812">Transmembrane</keyword>
<keyword evidence="1" id="KW-1133">Transmembrane helix</keyword>
<name>A0ABN9YFB0_9DINO</name>
<feature type="transmembrane region" description="Helical" evidence="1">
    <location>
        <begin position="142"/>
        <end position="161"/>
    </location>
</feature>
<dbReference type="EMBL" id="CAUYUJ010022598">
    <property type="protein sequence ID" value="CAK0911531.1"/>
    <property type="molecule type" value="Genomic_DNA"/>
</dbReference>
<evidence type="ECO:0000313" key="3">
    <source>
        <dbReference type="Proteomes" id="UP001189429"/>
    </source>
</evidence>
<proteinExistence type="predicted"/>
<keyword evidence="3" id="KW-1185">Reference proteome</keyword>
<comment type="caution">
    <text evidence="2">The sequence shown here is derived from an EMBL/GenBank/DDBJ whole genome shotgun (WGS) entry which is preliminary data.</text>
</comment>
<sequence>MARLRVVLQESVLDAMSVQAAEGGQASEALGAHLFVCALSSFGECAGDLAEFVLETTVCTEDGSRRPPRAAQALQFWQRQAGGESLEEALHGGLRAWVDWNVLGTWGHMRQSARIVLAFTGAFMIGRFGIPDIMSNYTSTPASTTAFLLAFDVLGGSAFKYKFVRLQGLAVGTVLGQLVYAMLIRCNFWGALWGGR</sequence>